<keyword evidence="5" id="KW-0067">ATP-binding</keyword>
<accession>A0ABQ1ZBU8</accession>
<keyword evidence="7" id="KW-0234">DNA repair</keyword>
<organism evidence="9 10">
    <name type="scientific">Paenibacillus silvae</name>
    <dbReference type="NCBI Taxonomy" id="1325358"/>
    <lineage>
        <taxon>Bacteria</taxon>
        <taxon>Bacillati</taxon>
        <taxon>Bacillota</taxon>
        <taxon>Bacilli</taxon>
        <taxon>Bacillales</taxon>
        <taxon>Paenibacillaceae</taxon>
        <taxon>Paenibacillus</taxon>
    </lineage>
</organism>
<proteinExistence type="predicted"/>
<evidence type="ECO:0000313" key="9">
    <source>
        <dbReference type="EMBL" id="GGH57111.1"/>
    </source>
</evidence>
<keyword evidence="6" id="KW-0238">DNA-binding</keyword>
<keyword evidence="4" id="KW-0347">Helicase</keyword>
<evidence type="ECO:0000313" key="10">
    <source>
        <dbReference type="Proteomes" id="UP000652153"/>
    </source>
</evidence>
<keyword evidence="1" id="KW-0547">Nucleotide-binding</keyword>
<evidence type="ECO:0000256" key="6">
    <source>
        <dbReference type="ARBA" id="ARBA00023125"/>
    </source>
</evidence>
<keyword evidence="2" id="KW-0227">DNA damage</keyword>
<sequence length="334" mass="39742">MDVLATVRASGTIWITGMERADIQKGRIHMAQYPQWSYSQSRANMFDECLRKYYYHYYGAHNGWKTESADEMQVRLYRLKQLSNLYLVFGDLAHRMCESAVRSRGDGKPKPREAFLEQTMRDLLNQAYKESMDPEQWRLNPKNRTMLSEIYYGDDTLSDRVATIKERAGACTRNLYQTLTWEDLSRASTSILEIEKWDTMLLHDTRVYVKMDLLYRRRNGNIVIVDWKTGKEDDFSDQLMLYAAYVREHYRVPLEQIEIRVEYLLTGKHKEFIATEEDIRKVEENVGRYIEEMRSCVADEYYNRPKDMSYFTPMPSHRACRDCNFREVCSERIV</sequence>
<reference evidence="10" key="1">
    <citation type="journal article" date="2019" name="Int. J. Syst. Evol. Microbiol.">
        <title>The Global Catalogue of Microorganisms (GCM) 10K type strain sequencing project: providing services to taxonomists for standard genome sequencing and annotation.</title>
        <authorList>
            <consortium name="The Broad Institute Genomics Platform"/>
            <consortium name="The Broad Institute Genome Sequencing Center for Infectious Disease"/>
            <person name="Wu L."/>
            <person name="Ma J."/>
        </authorList>
    </citation>
    <scope>NUCLEOTIDE SEQUENCE [LARGE SCALE GENOMIC DNA]</scope>
    <source>
        <strain evidence="10">CGMCC 1.12770</strain>
    </source>
</reference>
<dbReference type="InterPro" id="IPR038726">
    <property type="entry name" value="PDDEXK_AddAB-type"/>
</dbReference>
<keyword evidence="3" id="KW-0378">Hydrolase</keyword>
<name>A0ABQ1ZBU8_9BACL</name>
<evidence type="ECO:0000256" key="2">
    <source>
        <dbReference type="ARBA" id="ARBA00022763"/>
    </source>
</evidence>
<evidence type="ECO:0000256" key="1">
    <source>
        <dbReference type="ARBA" id="ARBA00022741"/>
    </source>
</evidence>
<dbReference type="Proteomes" id="UP000652153">
    <property type="component" value="Unassembled WGS sequence"/>
</dbReference>
<dbReference type="InterPro" id="IPR011604">
    <property type="entry name" value="PDDEXK-like_dom_sf"/>
</dbReference>
<evidence type="ECO:0000256" key="3">
    <source>
        <dbReference type="ARBA" id="ARBA00022801"/>
    </source>
</evidence>
<protein>
    <recommendedName>
        <fullName evidence="8">PD-(D/E)XK endonuclease-like domain-containing protein</fullName>
    </recommendedName>
</protein>
<gene>
    <name evidence="9" type="ORF">GCM10008014_28440</name>
</gene>
<evidence type="ECO:0000256" key="4">
    <source>
        <dbReference type="ARBA" id="ARBA00022806"/>
    </source>
</evidence>
<dbReference type="Pfam" id="PF12705">
    <property type="entry name" value="PDDEXK_1"/>
    <property type="match status" value="1"/>
</dbReference>
<comment type="caution">
    <text evidence="9">The sequence shown here is derived from an EMBL/GenBank/DDBJ whole genome shotgun (WGS) entry which is preliminary data.</text>
</comment>
<evidence type="ECO:0000259" key="8">
    <source>
        <dbReference type="Pfam" id="PF12705"/>
    </source>
</evidence>
<evidence type="ECO:0000256" key="5">
    <source>
        <dbReference type="ARBA" id="ARBA00022840"/>
    </source>
</evidence>
<feature type="domain" description="PD-(D/E)XK endonuclease-like" evidence="8">
    <location>
        <begin position="38"/>
        <end position="329"/>
    </location>
</feature>
<evidence type="ECO:0000256" key="7">
    <source>
        <dbReference type="ARBA" id="ARBA00023204"/>
    </source>
</evidence>
<keyword evidence="10" id="KW-1185">Reference proteome</keyword>
<dbReference type="Gene3D" id="3.90.320.10">
    <property type="match status" value="1"/>
</dbReference>
<dbReference type="EMBL" id="BMFU01000003">
    <property type="protein sequence ID" value="GGH57111.1"/>
    <property type="molecule type" value="Genomic_DNA"/>
</dbReference>